<feature type="transmembrane region" description="Helical" evidence="1">
    <location>
        <begin position="40"/>
        <end position="61"/>
    </location>
</feature>
<accession>A0A2K8KE85</accession>
<feature type="domain" description="DUF1468" evidence="2">
    <location>
        <begin position="11"/>
        <end position="149"/>
    </location>
</feature>
<name>A0A2K8KE85_9RHOB</name>
<dbReference type="OrthoDB" id="7868030at2"/>
<dbReference type="InterPro" id="IPR009936">
    <property type="entry name" value="DUF1468"/>
</dbReference>
<keyword evidence="4" id="KW-1185">Reference proteome</keyword>
<keyword evidence="1" id="KW-1133">Transmembrane helix</keyword>
<dbReference type="AlphaFoldDB" id="A0A2K8KE85"/>
<dbReference type="EMBL" id="CP024899">
    <property type="protein sequence ID" value="ATX64460.1"/>
    <property type="molecule type" value="Genomic_DNA"/>
</dbReference>
<feature type="transmembrane region" description="Helical" evidence="1">
    <location>
        <begin position="81"/>
        <end position="98"/>
    </location>
</feature>
<feature type="transmembrane region" description="Helical" evidence="1">
    <location>
        <begin position="103"/>
        <end position="120"/>
    </location>
</feature>
<reference evidence="3 4" key="1">
    <citation type="submission" date="2017-11" db="EMBL/GenBank/DDBJ databases">
        <title>Revised Sequence and Annotation of the Rhodobaca barguzinensis strain alga05 Genome.</title>
        <authorList>
            <person name="Kopejtka K."/>
            <person name="Tomasch J.M."/>
            <person name="Bunk B."/>
            <person name="Koblizek M."/>
        </authorList>
    </citation>
    <scope>NUCLEOTIDE SEQUENCE [LARGE SCALE GENOMIC DNA]</scope>
    <source>
        <strain evidence="4">alga05</strain>
    </source>
</reference>
<evidence type="ECO:0000259" key="2">
    <source>
        <dbReference type="Pfam" id="PF07331"/>
    </source>
</evidence>
<organism evidence="3 4">
    <name type="scientific">Roseinatronobacter bogoriensis subsp. barguzinensis</name>
    <dbReference type="NCBI Taxonomy" id="441209"/>
    <lineage>
        <taxon>Bacteria</taxon>
        <taxon>Pseudomonadati</taxon>
        <taxon>Pseudomonadota</taxon>
        <taxon>Alphaproteobacteria</taxon>
        <taxon>Rhodobacterales</taxon>
        <taxon>Paracoccaceae</taxon>
        <taxon>Roseinatronobacter</taxon>
    </lineage>
</organism>
<dbReference type="Proteomes" id="UP000228948">
    <property type="component" value="Chromosome"/>
</dbReference>
<dbReference type="STRING" id="441209.GCA_001870665_00287"/>
<dbReference type="Pfam" id="PF07331">
    <property type="entry name" value="TctB"/>
    <property type="match status" value="1"/>
</dbReference>
<sequence>MSNWWRSNQAIGLYLLLIIGALFTYILWQPWAHRVMRDGFLLGMMPMMGVGLMLLCAAAMIMDPLRKEQPENLQDARTSDAWLPIVMLAGIGLCFWAMSRLGFLLASPPFLLAFMLWFGLRPVRLAIILAIVVPVVVFAFFTLLGVRLPQGILAGIF</sequence>
<feature type="transmembrane region" description="Helical" evidence="1">
    <location>
        <begin position="126"/>
        <end position="146"/>
    </location>
</feature>
<protein>
    <submittedName>
        <fullName evidence="3">Tripartite tricarboxylate transporter TctB family protein</fullName>
    </submittedName>
</protein>
<keyword evidence="1" id="KW-0812">Transmembrane</keyword>
<keyword evidence="1" id="KW-0472">Membrane</keyword>
<dbReference type="KEGG" id="rbg:BG454_00270"/>
<evidence type="ECO:0000256" key="1">
    <source>
        <dbReference type="SAM" id="Phobius"/>
    </source>
</evidence>
<proteinExistence type="predicted"/>
<evidence type="ECO:0000313" key="4">
    <source>
        <dbReference type="Proteomes" id="UP000228948"/>
    </source>
</evidence>
<feature type="transmembrane region" description="Helical" evidence="1">
    <location>
        <begin position="12"/>
        <end position="28"/>
    </location>
</feature>
<dbReference type="RefSeq" id="WP_071479485.1">
    <property type="nucleotide sequence ID" value="NZ_CP024899.1"/>
</dbReference>
<gene>
    <name evidence="3" type="ORF">BG454_00270</name>
</gene>
<evidence type="ECO:0000313" key="3">
    <source>
        <dbReference type="EMBL" id="ATX64460.1"/>
    </source>
</evidence>